<dbReference type="Gene3D" id="1.10.287.160">
    <property type="entry name" value="HR1 repeat"/>
    <property type="match status" value="1"/>
</dbReference>
<evidence type="ECO:0000313" key="5">
    <source>
        <dbReference type="EMBL" id="BDG04084.1"/>
    </source>
</evidence>
<dbReference type="InterPro" id="IPR036388">
    <property type="entry name" value="WH-like_DNA-bd_sf"/>
</dbReference>
<sequence>MPRDDAALRSWIEEVAILFERDGLPRMAGRIFAWLLVCEPAEQSMEDLAAALQGSKASMSTMTRLLANAGLVERIRPPGARRDHFRIHAGQWERLWRARLEQLRTATTVMRRGLDLLARRPAAVRLRLEELHDQYAFFERELPDVLARWERERARRAPLPARLPRKRAAHPA</sequence>
<dbReference type="Proteomes" id="UP001162891">
    <property type="component" value="Chromosome"/>
</dbReference>
<dbReference type="InterPro" id="IPR000835">
    <property type="entry name" value="HTH_MarR-typ"/>
</dbReference>
<dbReference type="InterPro" id="IPR036390">
    <property type="entry name" value="WH_DNA-bd_sf"/>
</dbReference>
<evidence type="ECO:0000256" key="2">
    <source>
        <dbReference type="ARBA" id="ARBA00023125"/>
    </source>
</evidence>
<evidence type="ECO:0000313" key="6">
    <source>
        <dbReference type="Proteomes" id="UP001162891"/>
    </source>
</evidence>
<gene>
    <name evidence="5" type="ORF">AMOR_30800</name>
</gene>
<evidence type="ECO:0000259" key="4">
    <source>
        <dbReference type="Pfam" id="PF12802"/>
    </source>
</evidence>
<reference evidence="6" key="1">
    <citation type="journal article" date="2022" name="Int. J. Syst. Evol. Microbiol.">
        <title>Anaeromyxobacter oryzae sp. nov., Anaeromyxobacter diazotrophicus sp. nov. and Anaeromyxobacter paludicola sp. nov., isolated from paddy soils.</title>
        <authorList>
            <person name="Itoh H."/>
            <person name="Xu Z."/>
            <person name="Mise K."/>
            <person name="Masuda Y."/>
            <person name="Ushijima N."/>
            <person name="Hayakawa C."/>
            <person name="Shiratori Y."/>
            <person name="Senoo K."/>
        </authorList>
    </citation>
    <scope>NUCLEOTIDE SEQUENCE [LARGE SCALE GENOMIC DNA]</scope>
    <source>
        <strain evidence="6">Red232</strain>
    </source>
</reference>
<organism evidence="5 6">
    <name type="scientific">Anaeromyxobacter oryzae</name>
    <dbReference type="NCBI Taxonomy" id="2918170"/>
    <lineage>
        <taxon>Bacteria</taxon>
        <taxon>Pseudomonadati</taxon>
        <taxon>Myxococcota</taxon>
        <taxon>Myxococcia</taxon>
        <taxon>Myxococcales</taxon>
        <taxon>Cystobacterineae</taxon>
        <taxon>Anaeromyxobacteraceae</taxon>
        <taxon>Anaeromyxobacter</taxon>
    </lineage>
</organism>
<feature type="domain" description="HTH marR-type" evidence="4">
    <location>
        <begin position="23"/>
        <end position="82"/>
    </location>
</feature>
<keyword evidence="2" id="KW-0238">DNA-binding</keyword>
<protein>
    <recommendedName>
        <fullName evidence="4">HTH marR-type domain-containing protein</fullName>
    </recommendedName>
</protein>
<keyword evidence="1" id="KW-0805">Transcription regulation</keyword>
<evidence type="ECO:0000256" key="1">
    <source>
        <dbReference type="ARBA" id="ARBA00023015"/>
    </source>
</evidence>
<keyword evidence="6" id="KW-1185">Reference proteome</keyword>
<dbReference type="RefSeq" id="WP_248352458.1">
    <property type="nucleotide sequence ID" value="NZ_AP025591.1"/>
</dbReference>
<dbReference type="PANTHER" id="PTHR38465">
    <property type="entry name" value="HTH-TYPE TRANSCRIPTIONAL REGULATOR MJ1563-RELATED"/>
    <property type="match status" value="1"/>
</dbReference>
<evidence type="ECO:0000256" key="3">
    <source>
        <dbReference type="ARBA" id="ARBA00023163"/>
    </source>
</evidence>
<dbReference type="EMBL" id="AP025591">
    <property type="protein sequence ID" value="BDG04084.1"/>
    <property type="molecule type" value="Genomic_DNA"/>
</dbReference>
<name>A0ABN6MT05_9BACT</name>
<accession>A0ABN6MT05</accession>
<dbReference type="Pfam" id="PF12802">
    <property type="entry name" value="MarR_2"/>
    <property type="match status" value="1"/>
</dbReference>
<dbReference type="Gene3D" id="1.10.10.10">
    <property type="entry name" value="Winged helix-like DNA-binding domain superfamily/Winged helix DNA-binding domain"/>
    <property type="match status" value="1"/>
</dbReference>
<proteinExistence type="predicted"/>
<dbReference type="SUPFAM" id="SSF46785">
    <property type="entry name" value="Winged helix' DNA-binding domain"/>
    <property type="match status" value="1"/>
</dbReference>
<dbReference type="PANTHER" id="PTHR38465:SF2">
    <property type="entry name" value="HTH-TYPE TRANSCRIPTIONAL REGULATOR MMPR5"/>
    <property type="match status" value="1"/>
</dbReference>
<dbReference type="InterPro" id="IPR052362">
    <property type="entry name" value="HTH-GbsR_regulator"/>
</dbReference>
<keyword evidence="3" id="KW-0804">Transcription</keyword>